<evidence type="ECO:0000313" key="4">
    <source>
        <dbReference type="WBParaSite" id="HPLM_0001841301-mRNA-1"/>
    </source>
</evidence>
<dbReference type="Proteomes" id="UP000268014">
    <property type="component" value="Unassembled WGS sequence"/>
</dbReference>
<name>A0A0N4X238_HAEPC</name>
<organism evidence="4">
    <name type="scientific">Haemonchus placei</name>
    <name type="common">Barber's pole worm</name>
    <dbReference type="NCBI Taxonomy" id="6290"/>
    <lineage>
        <taxon>Eukaryota</taxon>
        <taxon>Metazoa</taxon>
        <taxon>Ecdysozoa</taxon>
        <taxon>Nematoda</taxon>
        <taxon>Chromadorea</taxon>
        <taxon>Rhabditida</taxon>
        <taxon>Rhabditina</taxon>
        <taxon>Rhabditomorpha</taxon>
        <taxon>Strongyloidea</taxon>
        <taxon>Trichostrongylidae</taxon>
        <taxon>Haemonchus</taxon>
    </lineage>
</organism>
<reference evidence="4" key="1">
    <citation type="submission" date="2017-02" db="UniProtKB">
        <authorList>
            <consortium name="WormBaseParasite"/>
        </authorList>
    </citation>
    <scope>IDENTIFICATION</scope>
</reference>
<reference evidence="2 3" key="2">
    <citation type="submission" date="2018-11" db="EMBL/GenBank/DDBJ databases">
        <authorList>
            <consortium name="Pathogen Informatics"/>
        </authorList>
    </citation>
    <scope>NUCLEOTIDE SEQUENCE [LARGE SCALE GENOMIC DNA]</scope>
    <source>
        <strain evidence="2 3">MHpl1</strain>
    </source>
</reference>
<evidence type="ECO:0000313" key="2">
    <source>
        <dbReference type="EMBL" id="VDO70882.1"/>
    </source>
</evidence>
<feature type="domain" description="PIN" evidence="1">
    <location>
        <begin position="31"/>
        <end position="133"/>
    </location>
</feature>
<protein>
    <submittedName>
        <fullName evidence="4">PINc domain-containing protein</fullName>
    </submittedName>
</protein>
<keyword evidence="3" id="KW-1185">Reference proteome</keyword>
<dbReference type="EMBL" id="UZAF01020554">
    <property type="protein sequence ID" value="VDO70882.1"/>
    <property type="molecule type" value="Genomic_DNA"/>
</dbReference>
<gene>
    <name evidence="2" type="ORF">HPLM_LOCUS18405</name>
</gene>
<evidence type="ECO:0000259" key="1">
    <source>
        <dbReference type="Pfam" id="PF13638"/>
    </source>
</evidence>
<evidence type="ECO:0000313" key="3">
    <source>
        <dbReference type="Proteomes" id="UP000268014"/>
    </source>
</evidence>
<dbReference type="InterPro" id="IPR002716">
    <property type="entry name" value="PIN_dom"/>
</dbReference>
<dbReference type="Gene3D" id="3.40.50.1010">
    <property type="entry name" value="5'-nuclease"/>
    <property type="match status" value="1"/>
</dbReference>
<dbReference type="OrthoDB" id="2017974at2759"/>
<dbReference type="Pfam" id="PF13638">
    <property type="entry name" value="PIN_4"/>
    <property type="match status" value="1"/>
</dbReference>
<dbReference type="AlphaFoldDB" id="A0A0N4X238"/>
<sequence length="139" mass="15910">MYSVRYLCQCEYHRRYGSKCKKAYPGIYSFPVLTELDRLNKSSGNNELRAKARVAIGRLRQLHSSRQAELEDSNDSRRCVDVIMAVKNGERTSRCAYLFQTALLPDCLQASKTLFMTNDCNLYLKAAAYVVEAHVSFHT</sequence>
<accession>A0A0N4X238</accession>
<proteinExistence type="predicted"/>
<dbReference type="WBParaSite" id="HPLM_0001841301-mRNA-1">
    <property type="protein sequence ID" value="HPLM_0001841301-mRNA-1"/>
    <property type="gene ID" value="HPLM_0001841301"/>
</dbReference>